<keyword evidence="3" id="KW-1185">Reference proteome</keyword>
<evidence type="ECO:0000256" key="1">
    <source>
        <dbReference type="SAM" id="MobiDB-lite"/>
    </source>
</evidence>
<dbReference type="EMBL" id="JAIFRP010000026">
    <property type="protein sequence ID" value="KAK2584096.1"/>
    <property type="molecule type" value="Genomic_DNA"/>
</dbReference>
<reference evidence="2" key="1">
    <citation type="submission" date="2021-08" db="EMBL/GenBank/DDBJ databases">
        <authorList>
            <person name="Misof B."/>
            <person name="Oliver O."/>
            <person name="Podsiadlowski L."/>
            <person name="Donath A."/>
            <person name="Peters R."/>
            <person name="Mayer C."/>
            <person name="Rust J."/>
            <person name="Gunkel S."/>
            <person name="Lesny P."/>
            <person name="Martin S."/>
            <person name="Oeyen J.P."/>
            <person name="Petersen M."/>
            <person name="Panagiotis P."/>
            <person name="Wilbrandt J."/>
            <person name="Tanja T."/>
        </authorList>
    </citation>
    <scope>NUCLEOTIDE SEQUENCE</scope>
    <source>
        <strain evidence="2">GBR_01_08_01A</strain>
        <tissue evidence="2">Thorax + abdomen</tissue>
    </source>
</reference>
<sequence>MYELSAKSTKRSFRGGLALNFSPLSLKKDDKDSDLVGSKGYDSTTKPQRKSDGNAGGKRLKSSSAFRLQLVVAGAKHIWTGTSG</sequence>
<accession>A0AAD9RQQ0</accession>
<dbReference type="AlphaFoldDB" id="A0AAD9RQQ0"/>
<organism evidence="2 3">
    <name type="scientific">Odynerus spinipes</name>
    <dbReference type="NCBI Taxonomy" id="1348599"/>
    <lineage>
        <taxon>Eukaryota</taxon>
        <taxon>Metazoa</taxon>
        <taxon>Ecdysozoa</taxon>
        <taxon>Arthropoda</taxon>
        <taxon>Hexapoda</taxon>
        <taxon>Insecta</taxon>
        <taxon>Pterygota</taxon>
        <taxon>Neoptera</taxon>
        <taxon>Endopterygota</taxon>
        <taxon>Hymenoptera</taxon>
        <taxon>Apocrita</taxon>
        <taxon>Aculeata</taxon>
        <taxon>Vespoidea</taxon>
        <taxon>Vespidae</taxon>
        <taxon>Eumeninae</taxon>
        <taxon>Odynerus</taxon>
    </lineage>
</organism>
<evidence type="ECO:0000313" key="2">
    <source>
        <dbReference type="EMBL" id="KAK2584096.1"/>
    </source>
</evidence>
<proteinExistence type="predicted"/>
<dbReference type="Proteomes" id="UP001258017">
    <property type="component" value="Unassembled WGS sequence"/>
</dbReference>
<gene>
    <name evidence="2" type="ORF">KPH14_006539</name>
</gene>
<protein>
    <submittedName>
        <fullName evidence="2">Uncharacterized protein</fullName>
    </submittedName>
</protein>
<comment type="caution">
    <text evidence="2">The sequence shown here is derived from an EMBL/GenBank/DDBJ whole genome shotgun (WGS) entry which is preliminary data.</text>
</comment>
<name>A0AAD9RQQ0_9HYME</name>
<reference evidence="2" key="2">
    <citation type="journal article" date="2023" name="Commun. Biol.">
        <title>Intrasexual cuticular hydrocarbon dimorphism in a wasp sheds light on hydrocarbon biosynthesis genes in Hymenoptera.</title>
        <authorList>
            <person name="Moris V.C."/>
            <person name="Podsiadlowski L."/>
            <person name="Martin S."/>
            <person name="Oeyen J.P."/>
            <person name="Donath A."/>
            <person name="Petersen M."/>
            <person name="Wilbrandt J."/>
            <person name="Misof B."/>
            <person name="Liedtke D."/>
            <person name="Thamm M."/>
            <person name="Scheiner R."/>
            <person name="Schmitt T."/>
            <person name="Niehuis O."/>
        </authorList>
    </citation>
    <scope>NUCLEOTIDE SEQUENCE</scope>
    <source>
        <strain evidence="2">GBR_01_08_01A</strain>
    </source>
</reference>
<feature type="region of interest" description="Disordered" evidence="1">
    <location>
        <begin position="23"/>
        <end position="61"/>
    </location>
</feature>
<evidence type="ECO:0000313" key="3">
    <source>
        <dbReference type="Proteomes" id="UP001258017"/>
    </source>
</evidence>